<evidence type="ECO:0000256" key="4">
    <source>
        <dbReference type="ARBA" id="ARBA00022475"/>
    </source>
</evidence>
<name>A0AAD6MS97_9EURO</name>
<dbReference type="InterPro" id="IPR051735">
    <property type="entry name" value="CFEM_domain"/>
</dbReference>
<feature type="signal peptide" evidence="17">
    <location>
        <begin position="1"/>
        <end position="17"/>
    </location>
</feature>
<dbReference type="GO" id="GO:0005576">
    <property type="term" value="C:extracellular region"/>
    <property type="evidence" value="ECO:0007669"/>
    <property type="project" value="UniProtKB-SubCell"/>
</dbReference>
<dbReference type="Proteomes" id="UP001215712">
    <property type="component" value="Unassembled WGS sequence"/>
</dbReference>
<dbReference type="SMART" id="SM00747">
    <property type="entry name" value="CFEM"/>
    <property type="match status" value="1"/>
</dbReference>
<keyword evidence="6 15" id="KW-0349">Heme</keyword>
<protein>
    <recommendedName>
        <fullName evidence="18">CFEM domain-containing protein</fullName>
    </recommendedName>
</protein>
<evidence type="ECO:0000256" key="6">
    <source>
        <dbReference type="ARBA" id="ARBA00022617"/>
    </source>
</evidence>
<feature type="region of interest" description="Disordered" evidence="16">
    <location>
        <begin position="100"/>
        <end position="137"/>
    </location>
</feature>
<feature type="chain" id="PRO_5042190469" description="CFEM domain-containing protein" evidence="17">
    <location>
        <begin position="18"/>
        <end position="171"/>
    </location>
</feature>
<sequence length="171" mass="16388">MKLSLALTVALVSAATAQLSDLPTCAKSCATDAIPASCGVDVACICKSGTFIADVACCIVGVCTETEQEETLKVADEICSAGGVTDLPTAVACTTGASATGSATTTATTTGTNTTSTASSKSTSSSSSTKTSSGTSATAATATSTATNAAAVQNKEASFMAAAAVGLAAFL</sequence>
<keyword evidence="14" id="KW-0449">Lipoprotein</keyword>
<proteinExistence type="inferred from homology"/>
<dbReference type="PANTHER" id="PTHR37928:SF2">
    <property type="entry name" value="GPI ANCHORED CFEM DOMAIN PROTEIN (AFU_ORTHOLOGUE AFUA_6G10580)"/>
    <property type="match status" value="1"/>
</dbReference>
<comment type="caution">
    <text evidence="19">The sequence shown here is derived from an EMBL/GenBank/DDBJ whole genome shotgun (WGS) entry which is preliminary data.</text>
</comment>
<evidence type="ECO:0000256" key="10">
    <source>
        <dbReference type="ARBA" id="ARBA00023004"/>
    </source>
</evidence>
<evidence type="ECO:0000256" key="8">
    <source>
        <dbReference type="ARBA" id="ARBA00022723"/>
    </source>
</evidence>
<evidence type="ECO:0000256" key="15">
    <source>
        <dbReference type="PROSITE-ProRule" id="PRU01356"/>
    </source>
</evidence>
<evidence type="ECO:0000256" key="7">
    <source>
        <dbReference type="ARBA" id="ARBA00022622"/>
    </source>
</evidence>
<dbReference type="AlphaFoldDB" id="A0AAD6MS97"/>
<evidence type="ECO:0000256" key="16">
    <source>
        <dbReference type="SAM" id="MobiDB-lite"/>
    </source>
</evidence>
<evidence type="ECO:0000256" key="12">
    <source>
        <dbReference type="ARBA" id="ARBA00023157"/>
    </source>
</evidence>
<keyword evidence="4" id="KW-1003">Cell membrane</keyword>
<comment type="subcellular location">
    <subcellularLocation>
        <location evidence="1">Cell membrane</location>
        <topology evidence="1">Lipid-anchor</topology>
        <topology evidence="1">GPI-anchor</topology>
    </subcellularLocation>
    <subcellularLocation>
        <location evidence="2">Secreted</location>
    </subcellularLocation>
</comment>
<evidence type="ECO:0000256" key="17">
    <source>
        <dbReference type="SAM" id="SignalP"/>
    </source>
</evidence>
<keyword evidence="20" id="KW-1185">Reference proteome</keyword>
<gene>
    <name evidence="19" type="ORF">N7493_009506</name>
</gene>
<keyword evidence="8 15" id="KW-0479">Metal-binding</keyword>
<keyword evidence="11" id="KW-0472">Membrane</keyword>
<dbReference type="EMBL" id="JAQJAN010000017">
    <property type="protein sequence ID" value="KAJ5709914.1"/>
    <property type="molecule type" value="Genomic_DNA"/>
</dbReference>
<evidence type="ECO:0000256" key="11">
    <source>
        <dbReference type="ARBA" id="ARBA00023136"/>
    </source>
</evidence>
<dbReference type="GO" id="GO:0098552">
    <property type="term" value="C:side of membrane"/>
    <property type="evidence" value="ECO:0007669"/>
    <property type="project" value="UniProtKB-KW"/>
</dbReference>
<evidence type="ECO:0000256" key="3">
    <source>
        <dbReference type="ARBA" id="ARBA00010031"/>
    </source>
</evidence>
<evidence type="ECO:0000256" key="9">
    <source>
        <dbReference type="ARBA" id="ARBA00022729"/>
    </source>
</evidence>
<dbReference type="GO" id="GO:0005886">
    <property type="term" value="C:plasma membrane"/>
    <property type="evidence" value="ECO:0007669"/>
    <property type="project" value="UniProtKB-SubCell"/>
</dbReference>
<reference evidence="19" key="1">
    <citation type="journal article" date="2023" name="IMA Fungus">
        <title>Comparative genomic study of the Penicillium genus elucidates a diverse pangenome and 15 lateral gene transfer events.</title>
        <authorList>
            <person name="Petersen C."/>
            <person name="Sorensen T."/>
            <person name="Nielsen M.R."/>
            <person name="Sondergaard T.E."/>
            <person name="Sorensen J.L."/>
            <person name="Fitzpatrick D.A."/>
            <person name="Frisvad J.C."/>
            <person name="Nielsen K.L."/>
        </authorList>
    </citation>
    <scope>NUCLEOTIDE SEQUENCE</scope>
    <source>
        <strain evidence="19">IBT 17514</strain>
    </source>
</reference>
<organism evidence="19 20">
    <name type="scientific">Penicillium malachiteum</name>
    <dbReference type="NCBI Taxonomy" id="1324776"/>
    <lineage>
        <taxon>Eukaryota</taxon>
        <taxon>Fungi</taxon>
        <taxon>Dikarya</taxon>
        <taxon>Ascomycota</taxon>
        <taxon>Pezizomycotina</taxon>
        <taxon>Eurotiomycetes</taxon>
        <taxon>Eurotiomycetidae</taxon>
        <taxon>Eurotiales</taxon>
        <taxon>Aspergillaceae</taxon>
        <taxon>Penicillium</taxon>
    </lineage>
</organism>
<dbReference type="InterPro" id="IPR008427">
    <property type="entry name" value="Extracellular_membr_CFEM_dom"/>
</dbReference>
<evidence type="ECO:0000256" key="14">
    <source>
        <dbReference type="ARBA" id="ARBA00023288"/>
    </source>
</evidence>
<evidence type="ECO:0000256" key="13">
    <source>
        <dbReference type="ARBA" id="ARBA00023180"/>
    </source>
</evidence>
<reference evidence="19" key="2">
    <citation type="submission" date="2023-01" db="EMBL/GenBank/DDBJ databases">
        <authorList>
            <person name="Petersen C."/>
        </authorList>
    </citation>
    <scope>NUCLEOTIDE SEQUENCE</scope>
    <source>
        <strain evidence="19">IBT 17514</strain>
    </source>
</reference>
<keyword evidence="5" id="KW-0964">Secreted</keyword>
<evidence type="ECO:0000256" key="2">
    <source>
        <dbReference type="ARBA" id="ARBA00004613"/>
    </source>
</evidence>
<evidence type="ECO:0000256" key="1">
    <source>
        <dbReference type="ARBA" id="ARBA00004609"/>
    </source>
</evidence>
<comment type="similarity">
    <text evidence="3">Belongs to the RBT5 family.</text>
</comment>
<keyword evidence="12 15" id="KW-1015">Disulfide bond</keyword>
<feature type="binding site" description="axial binding residue" evidence="15">
    <location>
        <position position="41"/>
    </location>
    <ligand>
        <name>heme</name>
        <dbReference type="ChEBI" id="CHEBI:30413"/>
    </ligand>
    <ligandPart>
        <name>Fe</name>
        <dbReference type="ChEBI" id="CHEBI:18248"/>
    </ligandPart>
</feature>
<dbReference type="PROSITE" id="PS52012">
    <property type="entry name" value="CFEM"/>
    <property type="match status" value="1"/>
</dbReference>
<dbReference type="PANTHER" id="PTHR37928">
    <property type="entry name" value="CFEM DOMAIN PROTEIN (AFU_ORTHOLOGUE AFUA_6G14090)"/>
    <property type="match status" value="1"/>
</dbReference>
<evidence type="ECO:0000313" key="20">
    <source>
        <dbReference type="Proteomes" id="UP001215712"/>
    </source>
</evidence>
<evidence type="ECO:0000256" key="5">
    <source>
        <dbReference type="ARBA" id="ARBA00022525"/>
    </source>
</evidence>
<feature type="domain" description="CFEM" evidence="18">
    <location>
        <begin position="1"/>
        <end position="106"/>
    </location>
</feature>
<keyword evidence="7" id="KW-0336">GPI-anchor</keyword>
<feature type="disulfide bond" evidence="15">
    <location>
        <begin position="46"/>
        <end position="79"/>
    </location>
</feature>
<evidence type="ECO:0000259" key="18">
    <source>
        <dbReference type="PROSITE" id="PS52012"/>
    </source>
</evidence>
<evidence type="ECO:0000313" key="19">
    <source>
        <dbReference type="EMBL" id="KAJ5709914.1"/>
    </source>
</evidence>
<keyword evidence="13" id="KW-0325">Glycoprotein</keyword>
<keyword evidence="9 17" id="KW-0732">Signal</keyword>
<keyword evidence="10 15" id="KW-0408">Iron</keyword>
<comment type="caution">
    <text evidence="15">Lacks conserved residue(s) required for the propagation of feature annotation.</text>
</comment>
<dbReference type="Pfam" id="PF05730">
    <property type="entry name" value="CFEM"/>
    <property type="match status" value="1"/>
</dbReference>
<dbReference type="GO" id="GO:0046872">
    <property type="term" value="F:metal ion binding"/>
    <property type="evidence" value="ECO:0007669"/>
    <property type="project" value="UniProtKB-UniRule"/>
</dbReference>
<accession>A0AAD6MS97</accession>